<gene>
    <name evidence="1" type="ORF">FCALED_LOCUS9287</name>
</gene>
<accession>A0A9N9GJN9</accession>
<evidence type="ECO:0000313" key="1">
    <source>
        <dbReference type="EMBL" id="CAG8615500.1"/>
    </source>
</evidence>
<name>A0A9N9GJN9_9GLOM</name>
<evidence type="ECO:0000313" key="2">
    <source>
        <dbReference type="Proteomes" id="UP000789570"/>
    </source>
</evidence>
<reference evidence="1" key="1">
    <citation type="submission" date="2021-06" db="EMBL/GenBank/DDBJ databases">
        <authorList>
            <person name="Kallberg Y."/>
            <person name="Tangrot J."/>
            <person name="Rosling A."/>
        </authorList>
    </citation>
    <scope>NUCLEOTIDE SEQUENCE</scope>
    <source>
        <strain evidence="1">UK204</strain>
    </source>
</reference>
<keyword evidence="2" id="KW-1185">Reference proteome</keyword>
<dbReference type="Proteomes" id="UP000789570">
    <property type="component" value="Unassembled WGS sequence"/>
</dbReference>
<dbReference type="EMBL" id="CAJVPQ010003010">
    <property type="protein sequence ID" value="CAG8615500.1"/>
    <property type="molecule type" value="Genomic_DNA"/>
</dbReference>
<sequence length="133" mass="15468">MATIENSTLEIRVIKQEESDLEDIYNENTTCYFILSSPNDGLEEFDRTDKRIERFVNETNMKPMNDEANVDNFIEAIDVIDITSVISIIKDLNKLPHYTAVIKEDFQFQLIIDLIALNWSIPEAFDLDRFVDS</sequence>
<proteinExistence type="predicted"/>
<dbReference type="AlphaFoldDB" id="A0A9N9GJN9"/>
<organism evidence="1 2">
    <name type="scientific">Funneliformis caledonium</name>
    <dbReference type="NCBI Taxonomy" id="1117310"/>
    <lineage>
        <taxon>Eukaryota</taxon>
        <taxon>Fungi</taxon>
        <taxon>Fungi incertae sedis</taxon>
        <taxon>Mucoromycota</taxon>
        <taxon>Glomeromycotina</taxon>
        <taxon>Glomeromycetes</taxon>
        <taxon>Glomerales</taxon>
        <taxon>Glomeraceae</taxon>
        <taxon>Funneliformis</taxon>
    </lineage>
</organism>
<protein>
    <submittedName>
        <fullName evidence="1">14930_t:CDS:1</fullName>
    </submittedName>
</protein>
<comment type="caution">
    <text evidence="1">The sequence shown here is derived from an EMBL/GenBank/DDBJ whole genome shotgun (WGS) entry which is preliminary data.</text>
</comment>